<gene>
    <name evidence="2" type="ORF">ERS852557_03695</name>
</gene>
<evidence type="ECO:0000256" key="1">
    <source>
        <dbReference type="SAM" id="MobiDB-lite"/>
    </source>
</evidence>
<reference evidence="2 3" key="1">
    <citation type="submission" date="2015-09" db="EMBL/GenBank/DDBJ databases">
        <authorList>
            <consortium name="Pathogen Informatics"/>
        </authorList>
    </citation>
    <scope>NUCLEOTIDE SEQUENCE [LARGE SCALE GENOMIC DNA]</scope>
    <source>
        <strain evidence="2 3">2789STDY5834945</strain>
    </source>
</reference>
<dbReference type="AlphaFoldDB" id="A0A174VN61"/>
<evidence type="ECO:0000313" key="2">
    <source>
        <dbReference type="EMBL" id="CUQ33837.1"/>
    </source>
</evidence>
<dbReference type="Proteomes" id="UP000095541">
    <property type="component" value="Unassembled WGS sequence"/>
</dbReference>
<dbReference type="EMBL" id="CZBI01000005">
    <property type="protein sequence ID" value="CUQ33837.1"/>
    <property type="molecule type" value="Genomic_DNA"/>
</dbReference>
<protein>
    <submittedName>
        <fullName evidence="2">Conjugate transposon protein</fullName>
    </submittedName>
</protein>
<name>A0A174VN61_BACT4</name>
<feature type="region of interest" description="Disordered" evidence="1">
    <location>
        <begin position="120"/>
        <end position="139"/>
    </location>
</feature>
<feature type="region of interest" description="Disordered" evidence="1">
    <location>
        <begin position="26"/>
        <end position="52"/>
    </location>
</feature>
<accession>A0A174VN61</accession>
<sequence>MVTLLIILMMACNLWMLFYLTREHERGQRDDGQDSTAMTRQEPSEDIIGKSKFRMPERTRTEKATCVPEAAIPVKAEAVDEKDVTFADELKDTGNHATEKDVSRQVPDEDLDKVFEDNRTYAPDEDFDEEPPQAGGSSFDEIDRAARTVKDAKAKEPEILQAGKVFHELEGTEFYHMFRRNNARYEARVSGMVDAYLASIRPVQKRPRMKAAAQKEYENFNIRDYV</sequence>
<evidence type="ECO:0000313" key="3">
    <source>
        <dbReference type="Proteomes" id="UP000095541"/>
    </source>
</evidence>
<organism evidence="2 3">
    <name type="scientific">Bacteroides thetaiotaomicron</name>
    <dbReference type="NCBI Taxonomy" id="818"/>
    <lineage>
        <taxon>Bacteria</taxon>
        <taxon>Pseudomonadati</taxon>
        <taxon>Bacteroidota</taxon>
        <taxon>Bacteroidia</taxon>
        <taxon>Bacteroidales</taxon>
        <taxon>Bacteroidaceae</taxon>
        <taxon>Bacteroides</taxon>
    </lineage>
</organism>
<proteinExistence type="predicted"/>
<dbReference type="RefSeq" id="WP_055220737.1">
    <property type="nucleotide sequence ID" value="NZ_CZBI01000005.1"/>
</dbReference>